<dbReference type="InterPro" id="IPR036236">
    <property type="entry name" value="Znf_C2H2_sf"/>
</dbReference>
<evidence type="ECO:0000313" key="14">
    <source>
        <dbReference type="Proteomes" id="UP000299084"/>
    </source>
</evidence>
<evidence type="ECO:0000256" key="3">
    <source>
        <dbReference type="ARBA" id="ARBA00022723"/>
    </source>
</evidence>
<reference evidence="13 14" key="1">
    <citation type="journal article" date="2019" name="Mol. Ecol. Resour.">
        <title>Improving Illumina assemblies with Hi-C and long reads: an example with the North African dromedary.</title>
        <authorList>
            <person name="Elbers J.P."/>
            <person name="Rogers M.F."/>
            <person name="Perelman P.L."/>
            <person name="Proskuryakova A.A."/>
            <person name="Serdyukova N.A."/>
            <person name="Johnson W.E."/>
            <person name="Horin P."/>
            <person name="Corander J."/>
            <person name="Murphy D."/>
            <person name="Burger P.A."/>
        </authorList>
    </citation>
    <scope>NUCLEOTIDE SEQUENCE [LARGE SCALE GENOMIC DNA]</scope>
    <source>
        <strain evidence="13">Drom800</strain>
        <tissue evidence="13">Blood</tissue>
    </source>
</reference>
<dbReference type="SUPFAM" id="SSF57667">
    <property type="entry name" value="beta-beta-alpha zinc fingers"/>
    <property type="match status" value="3"/>
</dbReference>
<evidence type="ECO:0000256" key="5">
    <source>
        <dbReference type="ARBA" id="ARBA00022771"/>
    </source>
</evidence>
<protein>
    <submittedName>
        <fullName evidence="13">Zinc finger protein 70</fullName>
    </submittedName>
</protein>
<dbReference type="Pfam" id="PF00096">
    <property type="entry name" value="zf-C2H2"/>
    <property type="match status" value="5"/>
</dbReference>
<dbReference type="AlphaFoldDB" id="A0A5N4C9N3"/>
<feature type="domain" description="C2H2-type" evidence="12">
    <location>
        <begin position="225"/>
        <end position="252"/>
    </location>
</feature>
<feature type="domain" description="C2H2-type" evidence="12">
    <location>
        <begin position="121"/>
        <end position="140"/>
    </location>
</feature>
<dbReference type="SMART" id="SM00355">
    <property type="entry name" value="ZnF_C2H2"/>
    <property type="match status" value="5"/>
</dbReference>
<dbReference type="Proteomes" id="UP000299084">
    <property type="component" value="Unassembled WGS sequence"/>
</dbReference>
<accession>A0A5N4C9N3</accession>
<comment type="similarity">
    <text evidence="2">Belongs to the krueppel C2H2-type zinc-finger protein family.</text>
</comment>
<dbReference type="PROSITE" id="PS00028">
    <property type="entry name" value="ZINC_FINGER_C2H2_1"/>
    <property type="match status" value="5"/>
</dbReference>
<evidence type="ECO:0000256" key="10">
    <source>
        <dbReference type="ARBA" id="ARBA00023242"/>
    </source>
</evidence>
<dbReference type="PANTHER" id="PTHR24377">
    <property type="entry name" value="IP01015P-RELATED"/>
    <property type="match status" value="1"/>
</dbReference>
<keyword evidence="4" id="KW-0677">Repeat</keyword>
<dbReference type="FunFam" id="3.30.160.60:FF:002134">
    <property type="entry name" value="Zinc finger protein 616"/>
    <property type="match status" value="1"/>
</dbReference>
<keyword evidence="3" id="KW-0479">Metal-binding</keyword>
<feature type="domain" description="C2H2-type" evidence="12">
    <location>
        <begin position="253"/>
        <end position="280"/>
    </location>
</feature>
<comment type="caution">
    <text evidence="13">The sequence shown here is derived from an EMBL/GenBank/DDBJ whole genome shotgun (WGS) entry which is preliminary data.</text>
</comment>
<evidence type="ECO:0000256" key="7">
    <source>
        <dbReference type="ARBA" id="ARBA00023015"/>
    </source>
</evidence>
<dbReference type="FunFam" id="3.30.160.60:FF:000352">
    <property type="entry name" value="zinc finger protein 3 homolog"/>
    <property type="match status" value="2"/>
</dbReference>
<dbReference type="FunFam" id="3.30.160.60:FF:001479">
    <property type="entry name" value="ZFP69 zinc finger protein B"/>
    <property type="match status" value="1"/>
</dbReference>
<keyword evidence="8" id="KW-0238">DNA-binding</keyword>
<dbReference type="PROSITE" id="PS50157">
    <property type="entry name" value="ZINC_FINGER_C2H2_2"/>
    <property type="match status" value="6"/>
</dbReference>
<evidence type="ECO:0000259" key="12">
    <source>
        <dbReference type="PROSITE" id="PS50157"/>
    </source>
</evidence>
<feature type="domain" description="C2H2-type" evidence="12">
    <location>
        <begin position="197"/>
        <end position="224"/>
    </location>
</feature>
<keyword evidence="5 11" id="KW-0863">Zinc-finger</keyword>
<organism evidence="13 14">
    <name type="scientific">Camelus dromedarius</name>
    <name type="common">Dromedary</name>
    <name type="synonym">Arabian camel</name>
    <dbReference type="NCBI Taxonomy" id="9838"/>
    <lineage>
        <taxon>Eukaryota</taxon>
        <taxon>Metazoa</taxon>
        <taxon>Chordata</taxon>
        <taxon>Craniata</taxon>
        <taxon>Vertebrata</taxon>
        <taxon>Euteleostomi</taxon>
        <taxon>Mammalia</taxon>
        <taxon>Eutheria</taxon>
        <taxon>Laurasiatheria</taxon>
        <taxon>Artiodactyla</taxon>
        <taxon>Tylopoda</taxon>
        <taxon>Camelidae</taxon>
        <taxon>Camelus</taxon>
    </lineage>
</organism>
<evidence type="ECO:0000256" key="4">
    <source>
        <dbReference type="ARBA" id="ARBA00022737"/>
    </source>
</evidence>
<dbReference type="STRING" id="9838.ENSCDRP00005032288"/>
<sequence length="280" mass="31442">MEIPPAAKLAEAFVFEDGLDVRQGLFPEGDLGDTFLQERSLGQMAVVYKEIPLGEQDETQDDYSGNFSLCSSPVQHPSAPSANRPQDDELFSQTFLQRSDLSLCQIVHSGGESGKHEGETAFCHRSHLIRHQRVHTGKKPYACEECGKAFSQSSNLIEHRKTHTGEKPYRCHKCGRAFSQSSSLIEHQRIHTGEKPYECGQCGKAFCHSSALIQHQRIHTGKKPYACNECGKAFRHRSALIEHYKTHTREKPYECGQCGKAFRGSSHLIRHQKVHAGEKL</sequence>
<keyword evidence="6" id="KW-0862">Zinc</keyword>
<dbReference type="GO" id="GO:0003677">
    <property type="term" value="F:DNA binding"/>
    <property type="evidence" value="ECO:0007669"/>
    <property type="project" value="UniProtKB-KW"/>
</dbReference>
<evidence type="ECO:0000256" key="6">
    <source>
        <dbReference type="ARBA" id="ARBA00022833"/>
    </source>
</evidence>
<comment type="subcellular location">
    <subcellularLocation>
        <location evidence="1">Nucleus</location>
    </subcellularLocation>
</comment>
<keyword evidence="9" id="KW-0804">Transcription</keyword>
<evidence type="ECO:0000256" key="8">
    <source>
        <dbReference type="ARBA" id="ARBA00023125"/>
    </source>
</evidence>
<keyword evidence="14" id="KW-1185">Reference proteome</keyword>
<evidence type="ECO:0000256" key="1">
    <source>
        <dbReference type="ARBA" id="ARBA00004123"/>
    </source>
</evidence>
<name>A0A5N4C9N3_CAMDR</name>
<evidence type="ECO:0000256" key="9">
    <source>
        <dbReference type="ARBA" id="ARBA00023163"/>
    </source>
</evidence>
<evidence type="ECO:0000256" key="11">
    <source>
        <dbReference type="PROSITE-ProRule" id="PRU00042"/>
    </source>
</evidence>
<keyword evidence="7" id="KW-0805">Transcription regulation</keyword>
<feature type="domain" description="C2H2-type" evidence="12">
    <location>
        <begin position="141"/>
        <end position="168"/>
    </location>
</feature>
<dbReference type="InterPro" id="IPR050826">
    <property type="entry name" value="Krueppel_C2H2_ZnFinger"/>
</dbReference>
<dbReference type="InterPro" id="IPR013087">
    <property type="entry name" value="Znf_C2H2_type"/>
</dbReference>
<dbReference type="Gene3D" id="3.30.160.60">
    <property type="entry name" value="Classic Zinc Finger"/>
    <property type="match status" value="6"/>
</dbReference>
<gene>
    <name evidence="13" type="ORF">Cadr_000028321</name>
</gene>
<dbReference type="GO" id="GO:0005634">
    <property type="term" value="C:nucleus"/>
    <property type="evidence" value="ECO:0007669"/>
    <property type="project" value="UniProtKB-SubCell"/>
</dbReference>
<dbReference type="FunFam" id="3.30.160.60:FF:002402">
    <property type="entry name" value="Zinc finger protein 347"/>
    <property type="match status" value="1"/>
</dbReference>
<feature type="domain" description="C2H2-type" evidence="12">
    <location>
        <begin position="169"/>
        <end position="196"/>
    </location>
</feature>
<dbReference type="FunFam" id="3.30.160.60:FF:000824">
    <property type="entry name" value="Zinc finger protein 184"/>
    <property type="match status" value="1"/>
</dbReference>
<proteinExistence type="inferred from homology"/>
<keyword evidence="10" id="KW-0539">Nucleus</keyword>
<dbReference type="GO" id="GO:0008270">
    <property type="term" value="F:zinc ion binding"/>
    <property type="evidence" value="ECO:0007669"/>
    <property type="project" value="UniProtKB-KW"/>
</dbReference>
<dbReference type="EMBL" id="JWIN03000032">
    <property type="protein sequence ID" value="KAB1255596.1"/>
    <property type="molecule type" value="Genomic_DNA"/>
</dbReference>
<evidence type="ECO:0000256" key="2">
    <source>
        <dbReference type="ARBA" id="ARBA00006991"/>
    </source>
</evidence>
<evidence type="ECO:0000313" key="13">
    <source>
        <dbReference type="EMBL" id="KAB1255596.1"/>
    </source>
</evidence>